<dbReference type="OrthoDB" id="9789585at2"/>
<accession>A0A5K7Z891</accession>
<reference evidence="3 4" key="1">
    <citation type="submission" date="2019-11" db="EMBL/GenBank/DDBJ databases">
        <title>Comparative genomics of hydrocarbon-degrading Desulfosarcina strains.</title>
        <authorList>
            <person name="Watanabe M."/>
            <person name="Kojima H."/>
            <person name="Fukui M."/>
        </authorList>
    </citation>
    <scope>NUCLEOTIDE SEQUENCE [LARGE SCALE GENOMIC DNA]</scope>
    <source>
        <strain evidence="3 4">PP31</strain>
    </source>
</reference>
<dbReference type="RefSeq" id="WP_155306898.1">
    <property type="nucleotide sequence ID" value="NZ_AP021875.1"/>
</dbReference>
<organism evidence="3 4">
    <name type="scientific">Desulfosarcina widdelii</name>
    <dbReference type="NCBI Taxonomy" id="947919"/>
    <lineage>
        <taxon>Bacteria</taxon>
        <taxon>Pseudomonadati</taxon>
        <taxon>Thermodesulfobacteriota</taxon>
        <taxon>Desulfobacteria</taxon>
        <taxon>Desulfobacterales</taxon>
        <taxon>Desulfosarcinaceae</taxon>
        <taxon>Desulfosarcina</taxon>
    </lineage>
</organism>
<dbReference type="InterPro" id="IPR001763">
    <property type="entry name" value="Rhodanese-like_dom"/>
</dbReference>
<evidence type="ECO:0000313" key="3">
    <source>
        <dbReference type="EMBL" id="BBO78242.1"/>
    </source>
</evidence>
<gene>
    <name evidence="3" type="ORF">DSCW_56590</name>
</gene>
<dbReference type="AlphaFoldDB" id="A0A5K7Z891"/>
<name>A0A5K7Z891_9BACT</name>
<proteinExistence type="predicted"/>
<feature type="domain" description="Rhodanese" evidence="2">
    <location>
        <begin position="60"/>
        <end position="149"/>
    </location>
</feature>
<dbReference type="InterPro" id="IPR050229">
    <property type="entry name" value="GlpE_sulfurtransferase"/>
</dbReference>
<keyword evidence="4" id="KW-1185">Reference proteome</keyword>
<dbReference type="Proteomes" id="UP000427769">
    <property type="component" value="Chromosome"/>
</dbReference>
<evidence type="ECO:0000256" key="1">
    <source>
        <dbReference type="SAM" id="SignalP"/>
    </source>
</evidence>
<dbReference type="Pfam" id="PF00581">
    <property type="entry name" value="Rhodanese"/>
    <property type="match status" value="3"/>
</dbReference>
<feature type="domain" description="Rhodanese" evidence="2">
    <location>
        <begin position="165"/>
        <end position="258"/>
    </location>
</feature>
<evidence type="ECO:0000259" key="2">
    <source>
        <dbReference type="PROSITE" id="PS50206"/>
    </source>
</evidence>
<dbReference type="SMART" id="SM00450">
    <property type="entry name" value="RHOD"/>
    <property type="match status" value="3"/>
</dbReference>
<dbReference type="PROSITE" id="PS51257">
    <property type="entry name" value="PROKAR_LIPOPROTEIN"/>
    <property type="match status" value="1"/>
</dbReference>
<dbReference type="PANTHER" id="PTHR43031:SF1">
    <property type="entry name" value="PYRIDINE NUCLEOTIDE-DISULPHIDE OXIDOREDUCTASE"/>
    <property type="match status" value="1"/>
</dbReference>
<dbReference type="EMBL" id="AP021875">
    <property type="protein sequence ID" value="BBO78242.1"/>
    <property type="molecule type" value="Genomic_DNA"/>
</dbReference>
<dbReference type="PROSITE" id="PS50206">
    <property type="entry name" value="RHODANESE_3"/>
    <property type="match status" value="3"/>
</dbReference>
<feature type="signal peptide" evidence="1">
    <location>
        <begin position="1"/>
        <end position="23"/>
    </location>
</feature>
<dbReference type="SUPFAM" id="SSF52821">
    <property type="entry name" value="Rhodanese/Cell cycle control phosphatase"/>
    <property type="match status" value="3"/>
</dbReference>
<keyword evidence="1" id="KW-0732">Signal</keyword>
<feature type="chain" id="PRO_5024435927" description="Rhodanese domain-containing protein" evidence="1">
    <location>
        <begin position="24"/>
        <end position="380"/>
    </location>
</feature>
<sequence length="380" mass="41973">MFRRLTIMAFCLLFLSAALTGCATTRETTTPEKASAEPAFTPFHDIVDMAFVKQHVSIPLSQDVMLIDARPYKPKYIKGHIPMAVSIPDSQFDKMTDKLPANKDALLIFYCGGLKCKLSHKSAIKAEKLGYTNVKVFAEGYPQWISDKSNYPAVSAEWIKAQIDKGADMVLVDSRPKRKKYDKGHIPTAISIPDMQFDDLKNQLPAEKSKLVVFYCGGLHCKLSHKSAAKAIAMGYTNVKVFAEGYPAWVAYAGKPTTNVAAATAIKAGEEEGSIDHAEFKRLVNDSPEAILLVDVRDADEYKKGSLKTAVNIPIDDLEEKIKTLPADKPVVFICGTGARSGEAFYMVQDVRPELKNVFYVDGEMTIKKDGSFTLKKLPM</sequence>
<protein>
    <recommendedName>
        <fullName evidence="2">Rhodanese domain-containing protein</fullName>
    </recommendedName>
</protein>
<dbReference type="PANTHER" id="PTHR43031">
    <property type="entry name" value="FAD-DEPENDENT OXIDOREDUCTASE"/>
    <property type="match status" value="1"/>
</dbReference>
<dbReference type="KEGG" id="dwd:DSCW_56590"/>
<dbReference type="Gene3D" id="3.40.250.10">
    <property type="entry name" value="Rhodanese-like domain"/>
    <property type="match status" value="3"/>
</dbReference>
<dbReference type="CDD" id="cd00158">
    <property type="entry name" value="RHOD"/>
    <property type="match status" value="3"/>
</dbReference>
<feature type="domain" description="Rhodanese" evidence="2">
    <location>
        <begin position="287"/>
        <end position="368"/>
    </location>
</feature>
<evidence type="ECO:0000313" key="4">
    <source>
        <dbReference type="Proteomes" id="UP000427769"/>
    </source>
</evidence>
<dbReference type="InterPro" id="IPR036873">
    <property type="entry name" value="Rhodanese-like_dom_sf"/>
</dbReference>